<dbReference type="GO" id="GO:0006914">
    <property type="term" value="P:autophagy"/>
    <property type="evidence" value="ECO:0007669"/>
    <property type="project" value="TreeGrafter"/>
</dbReference>
<accession>A0AAD8M8T3</accession>
<feature type="region of interest" description="Disordered" evidence="1">
    <location>
        <begin position="46"/>
        <end position="77"/>
    </location>
</feature>
<dbReference type="PANTHER" id="PTHR12894">
    <property type="entry name" value="CNH DOMAIN CONTAINING"/>
    <property type="match status" value="1"/>
</dbReference>
<evidence type="ECO:0000256" key="1">
    <source>
        <dbReference type="SAM" id="MobiDB-lite"/>
    </source>
</evidence>
<reference evidence="2" key="2">
    <citation type="submission" date="2023-05" db="EMBL/GenBank/DDBJ databases">
        <authorList>
            <person name="Schelkunov M.I."/>
        </authorList>
    </citation>
    <scope>NUCLEOTIDE SEQUENCE</scope>
    <source>
        <strain evidence="2">Hsosn_3</strain>
        <tissue evidence="2">Leaf</tissue>
    </source>
</reference>
<reference evidence="2" key="1">
    <citation type="submission" date="2023-02" db="EMBL/GenBank/DDBJ databases">
        <title>Genome of toxic invasive species Heracleum sosnowskyi carries increased number of genes despite the absence of recent whole-genome duplications.</title>
        <authorList>
            <person name="Schelkunov M."/>
            <person name="Shtratnikova V."/>
            <person name="Makarenko M."/>
            <person name="Klepikova A."/>
            <person name="Omelchenko D."/>
            <person name="Novikova G."/>
            <person name="Obukhova E."/>
            <person name="Bogdanov V."/>
            <person name="Penin A."/>
            <person name="Logacheva M."/>
        </authorList>
    </citation>
    <scope>NUCLEOTIDE SEQUENCE</scope>
    <source>
        <strain evidence="2">Hsosn_3</strain>
        <tissue evidence="2">Leaf</tissue>
    </source>
</reference>
<gene>
    <name evidence="2" type="ORF">POM88_039313</name>
</gene>
<proteinExistence type="predicted"/>
<dbReference type="InterPro" id="IPR032914">
    <property type="entry name" value="Vam6/VPS39/TRAP1"/>
</dbReference>
<dbReference type="AlphaFoldDB" id="A0AAD8M8T3"/>
<name>A0AAD8M8T3_9APIA</name>
<dbReference type="Proteomes" id="UP001237642">
    <property type="component" value="Unassembled WGS sequence"/>
</dbReference>
<sequence>MEHFLQSQVEITYVLSLYPSLTLPKSSTVAETDKFFDFTGDTSELSRASSEMSDEYGSPPSSPLMESDESSGLESKKTSHNTLMALIKFLQKKRFNIVEKAAAEVTEEVVSDAVGDHIISYGTSRHKKSVKAGNEKFTFLLSTKVGGHKINRVDTRIVVLYDGETGCR</sequence>
<dbReference type="PANTHER" id="PTHR12894:SF27">
    <property type="entry name" value="TRANSFORMING GROWTH FACTOR-BETA RECEPTOR-ASSOCIATED PROTEIN 1"/>
    <property type="match status" value="1"/>
</dbReference>
<keyword evidence="3" id="KW-1185">Reference proteome</keyword>
<organism evidence="2 3">
    <name type="scientific">Heracleum sosnowskyi</name>
    <dbReference type="NCBI Taxonomy" id="360622"/>
    <lineage>
        <taxon>Eukaryota</taxon>
        <taxon>Viridiplantae</taxon>
        <taxon>Streptophyta</taxon>
        <taxon>Embryophyta</taxon>
        <taxon>Tracheophyta</taxon>
        <taxon>Spermatophyta</taxon>
        <taxon>Magnoliopsida</taxon>
        <taxon>eudicotyledons</taxon>
        <taxon>Gunneridae</taxon>
        <taxon>Pentapetalae</taxon>
        <taxon>asterids</taxon>
        <taxon>campanulids</taxon>
        <taxon>Apiales</taxon>
        <taxon>Apiaceae</taxon>
        <taxon>Apioideae</taxon>
        <taxon>apioid superclade</taxon>
        <taxon>Tordylieae</taxon>
        <taxon>Tordyliinae</taxon>
        <taxon>Heracleum</taxon>
    </lineage>
</organism>
<dbReference type="GO" id="GO:0034058">
    <property type="term" value="P:endosomal vesicle fusion"/>
    <property type="evidence" value="ECO:0007669"/>
    <property type="project" value="TreeGrafter"/>
</dbReference>
<dbReference type="GO" id="GO:0016020">
    <property type="term" value="C:membrane"/>
    <property type="evidence" value="ECO:0007669"/>
    <property type="project" value="TreeGrafter"/>
</dbReference>
<evidence type="ECO:0000313" key="3">
    <source>
        <dbReference type="Proteomes" id="UP001237642"/>
    </source>
</evidence>
<dbReference type="GO" id="GO:0005737">
    <property type="term" value="C:cytoplasm"/>
    <property type="evidence" value="ECO:0007669"/>
    <property type="project" value="TreeGrafter"/>
</dbReference>
<protein>
    <submittedName>
        <fullName evidence="2">Uncharacterized protein</fullName>
    </submittedName>
</protein>
<comment type="caution">
    <text evidence="2">The sequence shown here is derived from an EMBL/GenBank/DDBJ whole genome shotgun (WGS) entry which is preliminary data.</text>
</comment>
<dbReference type="EMBL" id="JAUIZM010000009">
    <property type="protein sequence ID" value="KAK1363752.1"/>
    <property type="molecule type" value="Genomic_DNA"/>
</dbReference>
<evidence type="ECO:0000313" key="2">
    <source>
        <dbReference type="EMBL" id="KAK1363752.1"/>
    </source>
</evidence>